<protein>
    <submittedName>
        <fullName evidence="1">Uncharacterized protein</fullName>
    </submittedName>
</protein>
<comment type="caution">
    <text evidence="1">The sequence shown here is derived from an EMBL/GenBank/DDBJ whole genome shotgun (WGS) entry which is preliminary data.</text>
</comment>
<organism evidence="1 2">
    <name type="scientific">Lactococcus lactis</name>
    <dbReference type="NCBI Taxonomy" id="1358"/>
    <lineage>
        <taxon>Bacteria</taxon>
        <taxon>Bacillati</taxon>
        <taxon>Bacillota</taxon>
        <taxon>Bacilli</taxon>
        <taxon>Lactobacillales</taxon>
        <taxon>Streptococcaceae</taxon>
        <taxon>Lactococcus</taxon>
    </lineage>
</organism>
<reference evidence="1 2" key="1">
    <citation type="submission" date="2019-07" db="EMBL/GenBank/DDBJ databases">
        <title>Draft genome of 7 Lactococcus lactis strains isolated from an artisanal cheese production.</title>
        <authorList>
            <person name="Biolcati F."/>
            <person name="Bottero M.T."/>
            <person name="Dalmasso A."/>
            <person name="Mcauliffe O."/>
        </authorList>
    </citation>
    <scope>NUCLEOTIDE SEQUENCE [LARGE SCALE GENOMIC DNA]</scope>
    <source>
        <strain evidence="1 2">MRS45.2</strain>
    </source>
</reference>
<gene>
    <name evidence="1" type="ORF">FNJ53_14120</name>
</gene>
<evidence type="ECO:0000313" key="1">
    <source>
        <dbReference type="EMBL" id="TRW70572.1"/>
    </source>
</evidence>
<proteinExistence type="predicted"/>
<name>A0A552YTJ7_9LACT</name>
<dbReference type="Proteomes" id="UP000317167">
    <property type="component" value="Unassembled WGS sequence"/>
</dbReference>
<dbReference type="EMBL" id="VJWV01000066">
    <property type="protein sequence ID" value="TRW70572.1"/>
    <property type="molecule type" value="Genomic_DNA"/>
</dbReference>
<feature type="non-terminal residue" evidence="1">
    <location>
        <position position="1"/>
    </location>
</feature>
<sequence>ITDIGTDRSAKVFGDIKQGAKVMRMMPLFNMPEYDYIEFDNKKWALLTYRNPSERNTFILQEVSQ</sequence>
<evidence type="ECO:0000313" key="2">
    <source>
        <dbReference type="Proteomes" id="UP000317167"/>
    </source>
</evidence>
<dbReference type="AlphaFoldDB" id="A0A552YTJ7"/>
<accession>A0A552YTJ7</accession>